<protein>
    <recommendedName>
        <fullName evidence="4">DUF4190 domain-containing protein</fullName>
    </recommendedName>
</protein>
<proteinExistence type="predicted"/>
<gene>
    <name evidence="2" type="ORF">ACFQ4A_16930</name>
</gene>
<sequence>MSPSRILKWVTGGFEAFLGIPVIGGSFIVGLVWIPLAVMLILHIITLVMTKKDGGATTGSILGIVASCIGWIPVVGMIMHILSAIFLMLNAAASDNEVEDHSAATE</sequence>
<keyword evidence="1" id="KW-0812">Transmembrane</keyword>
<dbReference type="Proteomes" id="UP001597178">
    <property type="component" value="Unassembled WGS sequence"/>
</dbReference>
<evidence type="ECO:0008006" key="4">
    <source>
        <dbReference type="Google" id="ProtNLM"/>
    </source>
</evidence>
<reference evidence="3" key="1">
    <citation type="journal article" date="2019" name="Int. J. Syst. Evol. Microbiol.">
        <title>The Global Catalogue of Microorganisms (GCM) 10K type strain sequencing project: providing services to taxonomists for standard genome sequencing and annotation.</title>
        <authorList>
            <consortium name="The Broad Institute Genomics Platform"/>
            <consortium name="The Broad Institute Genome Sequencing Center for Infectious Disease"/>
            <person name="Wu L."/>
            <person name="Ma J."/>
        </authorList>
    </citation>
    <scope>NUCLEOTIDE SEQUENCE [LARGE SCALE GENOMIC DNA]</scope>
    <source>
        <strain evidence="3">CCUG 54822</strain>
    </source>
</reference>
<feature type="transmembrane region" description="Helical" evidence="1">
    <location>
        <begin position="61"/>
        <end position="89"/>
    </location>
</feature>
<organism evidence="2 3">
    <name type="scientific">Lentibacillus salinarum</name>
    <dbReference type="NCBI Taxonomy" id="446820"/>
    <lineage>
        <taxon>Bacteria</taxon>
        <taxon>Bacillati</taxon>
        <taxon>Bacillota</taxon>
        <taxon>Bacilli</taxon>
        <taxon>Bacillales</taxon>
        <taxon>Bacillaceae</taxon>
        <taxon>Lentibacillus</taxon>
    </lineage>
</organism>
<evidence type="ECO:0000313" key="3">
    <source>
        <dbReference type="Proteomes" id="UP001597178"/>
    </source>
</evidence>
<evidence type="ECO:0000256" key="1">
    <source>
        <dbReference type="SAM" id="Phobius"/>
    </source>
</evidence>
<comment type="caution">
    <text evidence="2">The sequence shown here is derived from an EMBL/GenBank/DDBJ whole genome shotgun (WGS) entry which is preliminary data.</text>
</comment>
<feature type="transmembrane region" description="Helical" evidence="1">
    <location>
        <begin position="20"/>
        <end position="49"/>
    </location>
</feature>
<dbReference type="EMBL" id="JBHTNH010000053">
    <property type="protein sequence ID" value="MFD1363297.1"/>
    <property type="molecule type" value="Genomic_DNA"/>
</dbReference>
<dbReference type="RefSeq" id="WP_382402551.1">
    <property type="nucleotide sequence ID" value="NZ_JBHTNH010000053.1"/>
</dbReference>
<evidence type="ECO:0000313" key="2">
    <source>
        <dbReference type="EMBL" id="MFD1363297.1"/>
    </source>
</evidence>
<keyword evidence="1" id="KW-1133">Transmembrane helix</keyword>
<accession>A0ABW3ZZP8</accession>
<keyword evidence="1" id="KW-0472">Membrane</keyword>
<keyword evidence="3" id="KW-1185">Reference proteome</keyword>
<name>A0ABW3ZZP8_9BACI</name>